<evidence type="ECO:0000256" key="2">
    <source>
        <dbReference type="ARBA" id="ARBA00022692"/>
    </source>
</evidence>
<dbReference type="PANTHER" id="PTHR37461:SF1">
    <property type="entry name" value="ANTI-SIGMA-K FACTOR RSKA"/>
    <property type="match status" value="1"/>
</dbReference>
<dbReference type="OrthoDB" id="5185837at2"/>
<keyword evidence="2 7" id="KW-0812">Transmembrane</keyword>
<reference evidence="9 10" key="1">
    <citation type="submission" date="2019-06" db="EMBL/GenBank/DDBJ databases">
        <title>Sequencing the genomes of 1000 actinobacteria strains.</title>
        <authorList>
            <person name="Klenk H.-P."/>
        </authorList>
    </citation>
    <scope>NUCLEOTIDE SEQUENCE [LARGE SCALE GENOMIC DNA]</scope>
    <source>
        <strain evidence="9 10">DSM 45679</strain>
    </source>
</reference>
<sequence length="219" mass="23230">MTGHDPAGEDPFREFDAAYVLGALSPEDRFAFEQHLRMCADCARSVRELAGMPGLLAQARTETVPVEPPPAHLLPALTGKVRRARRRTLVGTVTAAVVGIAAGAAAVAALVLPVAPEEPAGVAMTPVSRYAVPVQATARLTNLEWGSKVEMSCTYRAGNGGDYALVAVRRDGGLAELASWHAVAEDTVRISVGTRLQDDDIQALEIRTPEGKPLLRMTP</sequence>
<evidence type="ECO:0000256" key="3">
    <source>
        <dbReference type="ARBA" id="ARBA00022989"/>
    </source>
</evidence>
<dbReference type="PANTHER" id="PTHR37461">
    <property type="entry name" value="ANTI-SIGMA-K FACTOR RSKA"/>
    <property type="match status" value="1"/>
</dbReference>
<evidence type="ECO:0000313" key="10">
    <source>
        <dbReference type="Proteomes" id="UP000320876"/>
    </source>
</evidence>
<protein>
    <submittedName>
        <fullName evidence="9">Putative zinc finger protein</fullName>
    </submittedName>
</protein>
<dbReference type="InterPro" id="IPR041916">
    <property type="entry name" value="Anti_sigma_zinc_sf"/>
</dbReference>
<dbReference type="EMBL" id="VFML01000002">
    <property type="protein sequence ID" value="TQI93963.1"/>
    <property type="molecule type" value="Genomic_DNA"/>
</dbReference>
<keyword evidence="10" id="KW-1185">Reference proteome</keyword>
<dbReference type="GO" id="GO:0016020">
    <property type="term" value="C:membrane"/>
    <property type="evidence" value="ECO:0007669"/>
    <property type="project" value="UniProtKB-SubCell"/>
</dbReference>
<comment type="subcellular location">
    <subcellularLocation>
        <location evidence="1">Membrane</location>
        <topology evidence="1">Single-pass membrane protein</topology>
    </subcellularLocation>
</comment>
<dbReference type="Proteomes" id="UP000320876">
    <property type="component" value="Unassembled WGS sequence"/>
</dbReference>
<dbReference type="InterPro" id="IPR027383">
    <property type="entry name" value="Znf_put"/>
</dbReference>
<evidence type="ECO:0000256" key="6">
    <source>
        <dbReference type="ARBA" id="ARBA00023163"/>
    </source>
</evidence>
<gene>
    <name evidence="9" type="ORF">FB471_6109</name>
</gene>
<keyword evidence="6" id="KW-0804">Transcription</keyword>
<feature type="domain" description="Putative zinc-finger" evidence="8">
    <location>
        <begin position="18"/>
        <end position="43"/>
    </location>
</feature>
<organism evidence="9 10">
    <name type="scientific">Amycolatopsis cihanbeyliensis</name>
    <dbReference type="NCBI Taxonomy" id="1128664"/>
    <lineage>
        <taxon>Bacteria</taxon>
        <taxon>Bacillati</taxon>
        <taxon>Actinomycetota</taxon>
        <taxon>Actinomycetes</taxon>
        <taxon>Pseudonocardiales</taxon>
        <taxon>Pseudonocardiaceae</taxon>
        <taxon>Amycolatopsis</taxon>
    </lineage>
</organism>
<dbReference type="GO" id="GO:0006417">
    <property type="term" value="P:regulation of translation"/>
    <property type="evidence" value="ECO:0007669"/>
    <property type="project" value="TreeGrafter"/>
</dbReference>
<evidence type="ECO:0000313" key="9">
    <source>
        <dbReference type="EMBL" id="TQI93963.1"/>
    </source>
</evidence>
<accession>A0A542CT17</accession>
<dbReference type="InterPro" id="IPR051474">
    <property type="entry name" value="Anti-sigma-K/W_factor"/>
</dbReference>
<evidence type="ECO:0000256" key="7">
    <source>
        <dbReference type="SAM" id="Phobius"/>
    </source>
</evidence>
<dbReference type="AlphaFoldDB" id="A0A542CT17"/>
<dbReference type="RefSeq" id="WP_142003171.1">
    <property type="nucleotide sequence ID" value="NZ_VFML01000002.1"/>
</dbReference>
<proteinExistence type="predicted"/>
<dbReference type="Pfam" id="PF13490">
    <property type="entry name" value="zf-HC2"/>
    <property type="match status" value="1"/>
</dbReference>
<keyword evidence="4" id="KW-0805">Transcription regulation</keyword>
<dbReference type="Gene3D" id="1.10.10.1320">
    <property type="entry name" value="Anti-sigma factor, zinc-finger domain"/>
    <property type="match status" value="1"/>
</dbReference>
<evidence type="ECO:0000256" key="5">
    <source>
        <dbReference type="ARBA" id="ARBA00023136"/>
    </source>
</evidence>
<keyword evidence="3 7" id="KW-1133">Transmembrane helix</keyword>
<evidence type="ECO:0000256" key="1">
    <source>
        <dbReference type="ARBA" id="ARBA00004167"/>
    </source>
</evidence>
<evidence type="ECO:0000256" key="4">
    <source>
        <dbReference type="ARBA" id="ARBA00023015"/>
    </source>
</evidence>
<keyword evidence="5 7" id="KW-0472">Membrane</keyword>
<feature type="transmembrane region" description="Helical" evidence="7">
    <location>
        <begin position="89"/>
        <end position="112"/>
    </location>
</feature>
<dbReference type="GO" id="GO:0016989">
    <property type="term" value="F:sigma factor antagonist activity"/>
    <property type="evidence" value="ECO:0007669"/>
    <property type="project" value="TreeGrafter"/>
</dbReference>
<comment type="caution">
    <text evidence="9">The sequence shown here is derived from an EMBL/GenBank/DDBJ whole genome shotgun (WGS) entry which is preliminary data.</text>
</comment>
<evidence type="ECO:0000259" key="8">
    <source>
        <dbReference type="Pfam" id="PF13490"/>
    </source>
</evidence>
<name>A0A542CT17_AMYCI</name>